<dbReference type="AlphaFoldDB" id="E6Y1F2"/>
<protein>
    <submittedName>
        <fullName evidence="2">ATP synthase F0 subunit 8</fullName>
    </submittedName>
</protein>
<accession>E6Y1F2</accession>
<keyword evidence="1" id="KW-1133">Transmembrane helix</keyword>
<evidence type="ECO:0000313" key="2">
    <source>
        <dbReference type="EMBL" id="ABJ55889.1"/>
    </source>
</evidence>
<geneLocation type="mitochondrion" evidence="2"/>
<keyword evidence="1" id="KW-0472">Membrane</keyword>
<reference evidence="2" key="1">
    <citation type="journal article" date="2011" name="Mar. Genomics">
        <title>Crawling through time: Transition of snails to slugs dating back to the Paleozoic, based on mitochondrial phylogenomics.</title>
        <authorList>
            <person name="Medina M."/>
            <person name="Lal S."/>
            <person name="Valles Y."/>
            <person name="Takaoka T.L."/>
            <person name="Dayrat B.A."/>
            <person name="Boore J.L."/>
            <person name="Gosliner T."/>
        </authorList>
    </citation>
    <scope>NUCLEOTIDE SEQUENCE</scope>
</reference>
<proteinExistence type="predicted"/>
<keyword evidence="2" id="KW-0496">Mitochondrion</keyword>
<sequence>MPQLSPTLGILFFLFIFVSLMTLMVNLNFISKKVKIF</sequence>
<feature type="transmembrane region" description="Helical" evidence="1">
    <location>
        <begin position="6"/>
        <end position="30"/>
    </location>
</feature>
<name>E6Y1F2_9GAST</name>
<gene>
    <name evidence="2" type="primary">ATP8</name>
</gene>
<evidence type="ECO:0000256" key="1">
    <source>
        <dbReference type="SAM" id="Phobius"/>
    </source>
</evidence>
<keyword evidence="1" id="KW-0812">Transmembrane</keyword>
<organism evidence="2">
    <name type="scientific">Smaragdinella calyculata</name>
    <dbReference type="NCBI Taxonomy" id="499937"/>
    <lineage>
        <taxon>Eukaryota</taxon>
        <taxon>Metazoa</taxon>
        <taxon>Spiralia</taxon>
        <taxon>Lophotrochozoa</taxon>
        <taxon>Mollusca</taxon>
        <taxon>Gastropoda</taxon>
        <taxon>Heterobranchia</taxon>
        <taxon>Euthyneura</taxon>
        <taxon>Tectipleura</taxon>
        <taxon>Cephalaspidea</taxon>
        <taxon>Bulloidea</taxon>
        <taxon>Smaragdinellidae</taxon>
        <taxon>Smaragdinella</taxon>
    </lineage>
</organism>
<dbReference type="EMBL" id="DQ991938">
    <property type="protein sequence ID" value="ABJ55889.1"/>
    <property type="molecule type" value="Genomic_DNA"/>
</dbReference>